<dbReference type="EMBL" id="RKQT01000001">
    <property type="protein sequence ID" value="RPE96217.1"/>
    <property type="molecule type" value="Genomic_DNA"/>
</dbReference>
<name>A0AAE6X770_9PAST</name>
<evidence type="ECO:0000313" key="4">
    <source>
        <dbReference type="Proteomes" id="UP000276901"/>
    </source>
</evidence>
<sequence length="159" mass="18165">MKKLLATTLALLSATAFADTKVDTPTESHVQDKQPFAMIRVFDTSGKEPKLMDGNRLSRHKSRQVCVFVANVPIQEQNLFAEYFQAPKPMKIHFEGANVQAEDNQKNYLISFNMTKEQIVDDIVSQCWTFTKNDPIGTYKLDVQFNDIVFKGLEFKVLK</sequence>
<reference evidence="2 5" key="1">
    <citation type="submission" date="2016-03" db="EMBL/GenBank/DDBJ databases">
        <authorList>
            <person name="Hansen M.J."/>
            <person name="Bojesen A.M."/>
            <person name="Planet P."/>
        </authorList>
    </citation>
    <scope>NUCLEOTIDE SEQUENCE [LARGE SCALE GENOMIC DNA]</scope>
    <source>
        <strain evidence="2 5">HPA 21</strain>
    </source>
</reference>
<dbReference type="Proteomes" id="UP000502287">
    <property type="component" value="Chromosome"/>
</dbReference>
<accession>A0AAE6X770</accession>
<dbReference type="KEGG" id="fcl:A4G17_07770"/>
<evidence type="ECO:0000256" key="1">
    <source>
        <dbReference type="SAM" id="SignalP"/>
    </source>
</evidence>
<reference evidence="3 4" key="2">
    <citation type="submission" date="2018-11" db="EMBL/GenBank/DDBJ databases">
        <title>Genomic Encyclopedia of Type Strains, Phase IV (KMG-IV): sequencing the most valuable type-strain genomes for metagenomic binning, comparative biology and taxonomic classification.</title>
        <authorList>
            <person name="Goeker M."/>
        </authorList>
    </citation>
    <scope>NUCLEOTIDE SEQUENCE [LARGE SCALE GENOMIC DNA]</scope>
    <source>
        <strain evidence="3 4">DSM 25797</strain>
    </source>
</reference>
<dbReference type="RefSeq" id="WP_123956121.1">
    <property type="nucleotide sequence ID" value="NZ_CP015029.1"/>
</dbReference>
<organism evidence="2 5">
    <name type="scientific">Frederiksenia canicola</name>
    <dbReference type="NCBI Taxonomy" id="123824"/>
    <lineage>
        <taxon>Bacteria</taxon>
        <taxon>Pseudomonadati</taxon>
        <taxon>Pseudomonadota</taxon>
        <taxon>Gammaproteobacteria</taxon>
        <taxon>Pasteurellales</taxon>
        <taxon>Pasteurellaceae</taxon>
        <taxon>Frederiksenia</taxon>
    </lineage>
</organism>
<gene>
    <name evidence="2" type="ORF">A4G17_07770</name>
    <name evidence="3" type="ORF">EDC49_0605</name>
</gene>
<keyword evidence="1" id="KW-0732">Signal</keyword>
<dbReference type="AlphaFoldDB" id="A0AAE6X770"/>
<feature type="signal peptide" evidence="1">
    <location>
        <begin position="1"/>
        <end position="18"/>
    </location>
</feature>
<proteinExistence type="predicted"/>
<evidence type="ECO:0000313" key="3">
    <source>
        <dbReference type="EMBL" id="RPE96217.1"/>
    </source>
</evidence>
<dbReference type="EMBL" id="CP015029">
    <property type="protein sequence ID" value="QIM65347.1"/>
    <property type="molecule type" value="Genomic_DNA"/>
</dbReference>
<feature type="chain" id="PRO_5042259233" evidence="1">
    <location>
        <begin position="19"/>
        <end position="159"/>
    </location>
</feature>
<dbReference type="Proteomes" id="UP000276901">
    <property type="component" value="Unassembled WGS sequence"/>
</dbReference>
<protein>
    <submittedName>
        <fullName evidence="2">Uncharacterized protein</fullName>
    </submittedName>
</protein>
<evidence type="ECO:0000313" key="2">
    <source>
        <dbReference type="EMBL" id="QIM65347.1"/>
    </source>
</evidence>
<evidence type="ECO:0000313" key="5">
    <source>
        <dbReference type="Proteomes" id="UP000502287"/>
    </source>
</evidence>
<keyword evidence="4" id="KW-1185">Reference proteome</keyword>